<name>A0A3P3YDW3_PLABS</name>
<dbReference type="AlphaFoldDB" id="A0A3P3YDW3"/>
<dbReference type="EMBL" id="OVEO01000009">
    <property type="protein sequence ID" value="SPQ98334.1"/>
    <property type="molecule type" value="Genomic_DNA"/>
</dbReference>
<evidence type="ECO:0000313" key="1">
    <source>
        <dbReference type="EMBL" id="SPQ98334.1"/>
    </source>
</evidence>
<gene>
    <name evidence="1" type="ORF">PLBR_LOCUS5549</name>
</gene>
<evidence type="ECO:0000313" key="2">
    <source>
        <dbReference type="Proteomes" id="UP000290189"/>
    </source>
</evidence>
<proteinExistence type="predicted"/>
<geneLocation type="mitochondrion" evidence="1"/>
<protein>
    <submittedName>
        <fullName evidence="1">Uncharacterized protein</fullName>
    </submittedName>
</protein>
<dbReference type="Proteomes" id="UP000290189">
    <property type="component" value="Unassembled WGS sequence"/>
</dbReference>
<sequence>MPVLALVIERNEGGRRRRELLVPSHDLAIAMCCGEGQTSLSVRRVDPERGALAGRIIGDVQCSELFIGSAAEFACAIDAVQTRPKTMKSHQRLVNAQRTLLKFRDMFFEAMQIDQQ</sequence>
<keyword evidence="1" id="KW-0496">Mitochondrion</keyword>
<organism evidence="1 2">
    <name type="scientific">Plasmodiophora brassicae</name>
    <name type="common">Clubroot disease agent</name>
    <dbReference type="NCBI Taxonomy" id="37360"/>
    <lineage>
        <taxon>Eukaryota</taxon>
        <taxon>Sar</taxon>
        <taxon>Rhizaria</taxon>
        <taxon>Endomyxa</taxon>
        <taxon>Phytomyxea</taxon>
        <taxon>Plasmodiophorida</taxon>
        <taxon>Plasmodiophoridae</taxon>
        <taxon>Plasmodiophora</taxon>
    </lineage>
</organism>
<reference evidence="1 2" key="1">
    <citation type="submission" date="2018-03" db="EMBL/GenBank/DDBJ databases">
        <authorList>
            <person name="Fogelqvist J."/>
        </authorList>
    </citation>
    <scope>NUCLEOTIDE SEQUENCE [LARGE SCALE GENOMIC DNA]</scope>
</reference>
<accession>A0A3P3YDW3</accession>